<dbReference type="RefSeq" id="WP_122903085.1">
    <property type="nucleotide sequence ID" value="NZ_RHHS01000008.1"/>
</dbReference>
<dbReference type="AlphaFoldDB" id="A0A3M8BE20"/>
<accession>A0A3M8BE20</accession>
<keyword evidence="2" id="KW-1185">Reference proteome</keyword>
<reference evidence="1 2" key="1">
    <citation type="submission" date="2018-10" db="EMBL/GenBank/DDBJ databases">
        <title>Phylogenomics of Brevibacillus.</title>
        <authorList>
            <person name="Dunlap C."/>
        </authorList>
    </citation>
    <scope>NUCLEOTIDE SEQUENCE [LARGE SCALE GENOMIC DNA]</scope>
    <source>
        <strain evidence="1 2">DSM 100115</strain>
    </source>
</reference>
<dbReference type="Proteomes" id="UP000268829">
    <property type="component" value="Unassembled WGS sequence"/>
</dbReference>
<gene>
    <name evidence="1" type="ORF">EDM57_01875</name>
</gene>
<organism evidence="1 2">
    <name type="scientific">Brevibacillus gelatini</name>
    <dbReference type="NCBI Taxonomy" id="1655277"/>
    <lineage>
        <taxon>Bacteria</taxon>
        <taxon>Bacillati</taxon>
        <taxon>Bacillota</taxon>
        <taxon>Bacilli</taxon>
        <taxon>Bacillales</taxon>
        <taxon>Paenibacillaceae</taxon>
        <taxon>Brevibacillus</taxon>
    </lineage>
</organism>
<protein>
    <submittedName>
        <fullName evidence="1">Uncharacterized protein</fullName>
    </submittedName>
</protein>
<evidence type="ECO:0000313" key="2">
    <source>
        <dbReference type="Proteomes" id="UP000268829"/>
    </source>
</evidence>
<dbReference type="EMBL" id="RHHS01000008">
    <property type="protein sequence ID" value="RNB61135.1"/>
    <property type="molecule type" value="Genomic_DNA"/>
</dbReference>
<proteinExistence type="predicted"/>
<name>A0A3M8BE20_9BACL</name>
<comment type="caution">
    <text evidence="1">The sequence shown here is derived from an EMBL/GenBank/DDBJ whole genome shotgun (WGS) entry which is preliminary data.</text>
</comment>
<evidence type="ECO:0000313" key="1">
    <source>
        <dbReference type="EMBL" id="RNB61135.1"/>
    </source>
</evidence>
<sequence length="72" mass="8122">MAKSLADGPIFWLDGPKNRPVCVWTFVDDREKARNIKRLHFGMLLAIHLEAEAAHRSTGIHMPRGKKGGRSK</sequence>